<accession>A0A1I0DJS0</accession>
<organism evidence="8 9">
    <name type="scientific">Paracoccus homiensis</name>
    <dbReference type="NCBI Taxonomy" id="364199"/>
    <lineage>
        <taxon>Bacteria</taxon>
        <taxon>Pseudomonadati</taxon>
        <taxon>Pseudomonadota</taxon>
        <taxon>Alphaproteobacteria</taxon>
        <taxon>Rhodobacterales</taxon>
        <taxon>Paracoccaceae</taxon>
        <taxon>Paracoccus</taxon>
    </lineage>
</organism>
<feature type="transmembrane region" description="Helical" evidence="6">
    <location>
        <begin position="83"/>
        <end position="101"/>
    </location>
</feature>
<gene>
    <name evidence="8" type="ORF">SAMN04489858_104151</name>
</gene>
<evidence type="ECO:0000256" key="4">
    <source>
        <dbReference type="ARBA" id="ARBA00022989"/>
    </source>
</evidence>
<evidence type="ECO:0000256" key="6">
    <source>
        <dbReference type="SAM" id="Phobius"/>
    </source>
</evidence>
<dbReference type="InterPro" id="IPR000620">
    <property type="entry name" value="EamA_dom"/>
</dbReference>
<proteinExistence type="inferred from homology"/>
<dbReference type="PANTHER" id="PTHR22911">
    <property type="entry name" value="ACYL-MALONYL CONDENSING ENZYME-RELATED"/>
    <property type="match status" value="1"/>
</dbReference>
<dbReference type="OrthoDB" id="8478503at2"/>
<keyword evidence="3 6" id="KW-0812">Transmembrane</keyword>
<evidence type="ECO:0000256" key="2">
    <source>
        <dbReference type="ARBA" id="ARBA00009853"/>
    </source>
</evidence>
<evidence type="ECO:0000313" key="8">
    <source>
        <dbReference type="EMBL" id="SET31892.1"/>
    </source>
</evidence>
<feature type="domain" description="EamA" evidence="7">
    <location>
        <begin position="164"/>
        <end position="294"/>
    </location>
</feature>
<feature type="transmembrane region" description="Helical" evidence="6">
    <location>
        <begin position="163"/>
        <end position="183"/>
    </location>
</feature>
<dbReference type="RefSeq" id="WP_090733774.1">
    <property type="nucleotide sequence ID" value="NZ_FOHO01000004.1"/>
</dbReference>
<feature type="transmembrane region" description="Helical" evidence="6">
    <location>
        <begin position="136"/>
        <end position="157"/>
    </location>
</feature>
<dbReference type="AlphaFoldDB" id="A0A1I0DJS0"/>
<feature type="domain" description="EamA" evidence="7">
    <location>
        <begin position="10"/>
        <end position="146"/>
    </location>
</feature>
<reference evidence="8 9" key="1">
    <citation type="submission" date="2016-10" db="EMBL/GenBank/DDBJ databases">
        <authorList>
            <person name="de Groot N.N."/>
        </authorList>
    </citation>
    <scope>NUCLEOTIDE SEQUENCE [LARGE SCALE GENOMIC DNA]</scope>
    <source>
        <strain evidence="8 9">DSM 17862</strain>
    </source>
</reference>
<sequence length="315" mass="33547">MPTASDYPLRGILLKCGSVAVFTAMAALVKATSGPEIGVPAGEQVFFRSFFAIPVILVWLIMRGELSIGLRTFRPMGHFYRGLVGTAAMALNFWGLSLLSFPEVTAIGYAAPLLVVIFAAMFLGEEVRLFRLSMVGLGLLGVLVVLSPQLGLGHAVVPDLTRSLGAVVTLGGATCAALAQIFVRKLVQDERTSAIVFWFSVTATVLSLISLPFGWVMPDATTAALLVTMGLLGGVGQILLTSAYRFADASLVAPFDYTSMILAVGIGWFIFGEAPSLVVLIGSALVIVAGLLIIWRERQLGLERSRQRRAMTPQG</sequence>
<evidence type="ECO:0000256" key="3">
    <source>
        <dbReference type="ARBA" id="ARBA00022692"/>
    </source>
</evidence>
<feature type="transmembrane region" description="Helical" evidence="6">
    <location>
        <begin position="223"/>
        <end position="244"/>
    </location>
</feature>
<keyword evidence="9" id="KW-1185">Reference proteome</keyword>
<feature type="transmembrane region" description="Helical" evidence="6">
    <location>
        <begin position="195"/>
        <end position="217"/>
    </location>
</feature>
<dbReference type="Pfam" id="PF00892">
    <property type="entry name" value="EamA"/>
    <property type="match status" value="2"/>
</dbReference>
<name>A0A1I0DJS0_9RHOB</name>
<feature type="transmembrane region" description="Helical" evidence="6">
    <location>
        <begin position="45"/>
        <end position="62"/>
    </location>
</feature>
<dbReference type="SUPFAM" id="SSF103481">
    <property type="entry name" value="Multidrug resistance efflux transporter EmrE"/>
    <property type="match status" value="2"/>
</dbReference>
<feature type="transmembrane region" description="Helical" evidence="6">
    <location>
        <begin position="277"/>
        <end position="295"/>
    </location>
</feature>
<dbReference type="STRING" id="364199.SAMN04489858_104151"/>
<dbReference type="EMBL" id="FOHO01000004">
    <property type="protein sequence ID" value="SET31892.1"/>
    <property type="molecule type" value="Genomic_DNA"/>
</dbReference>
<evidence type="ECO:0000256" key="1">
    <source>
        <dbReference type="ARBA" id="ARBA00004141"/>
    </source>
</evidence>
<comment type="subcellular location">
    <subcellularLocation>
        <location evidence="1">Membrane</location>
        <topology evidence="1">Multi-pass membrane protein</topology>
    </subcellularLocation>
</comment>
<feature type="transmembrane region" description="Helical" evidence="6">
    <location>
        <begin position="251"/>
        <end position="271"/>
    </location>
</feature>
<evidence type="ECO:0000256" key="5">
    <source>
        <dbReference type="ARBA" id="ARBA00023136"/>
    </source>
</evidence>
<dbReference type="GO" id="GO:0016020">
    <property type="term" value="C:membrane"/>
    <property type="evidence" value="ECO:0007669"/>
    <property type="project" value="UniProtKB-SubCell"/>
</dbReference>
<feature type="transmembrane region" description="Helical" evidence="6">
    <location>
        <begin position="12"/>
        <end position="33"/>
    </location>
</feature>
<keyword evidence="5 6" id="KW-0472">Membrane</keyword>
<protein>
    <submittedName>
        <fullName evidence="8">EamA domain-containing membrane protein RarD</fullName>
    </submittedName>
</protein>
<dbReference type="Proteomes" id="UP000199180">
    <property type="component" value="Unassembled WGS sequence"/>
</dbReference>
<keyword evidence="4 6" id="KW-1133">Transmembrane helix</keyword>
<feature type="transmembrane region" description="Helical" evidence="6">
    <location>
        <begin position="107"/>
        <end position="124"/>
    </location>
</feature>
<evidence type="ECO:0000259" key="7">
    <source>
        <dbReference type="Pfam" id="PF00892"/>
    </source>
</evidence>
<dbReference type="InterPro" id="IPR037185">
    <property type="entry name" value="EmrE-like"/>
</dbReference>
<evidence type="ECO:0000313" key="9">
    <source>
        <dbReference type="Proteomes" id="UP000199180"/>
    </source>
</evidence>
<dbReference type="PANTHER" id="PTHR22911:SF6">
    <property type="entry name" value="SOLUTE CARRIER FAMILY 35 MEMBER G1"/>
    <property type="match status" value="1"/>
</dbReference>
<comment type="similarity">
    <text evidence="2">Belongs to the drug/metabolite transporter (DMT) superfamily. 10 TMS drug/metabolite exporter (DME) (TC 2.A.7.3) family.</text>
</comment>